<feature type="region of interest" description="Disordered" evidence="1">
    <location>
        <begin position="1"/>
        <end position="90"/>
    </location>
</feature>
<keyword evidence="3" id="KW-1185">Reference proteome</keyword>
<gene>
    <name evidence="2" type="ORF">BGZ97_008986</name>
</gene>
<sequence length="195" mass="22122">MSSQQSPRTSERLAKHTRFASQPQVHQYVAETPSPPPSTSASDSQNPSPASEQDDHTAEADETIDHSQRPGSPVHNAQQSRQASLPTSSRSLVSEQATLSIAQEAWWISLQQEQLVAYTKHQQELAEQVRIATANLLNYNASDQNYDQIVTTMRLLTQREYEIRTMLENRQAWEVFVRMYERRSVQLSARAPPHP</sequence>
<accession>A0A9P6QNY9</accession>
<dbReference type="OrthoDB" id="2447285at2759"/>
<organism evidence="2 3">
    <name type="scientific">Linnemannia gamsii</name>
    <dbReference type="NCBI Taxonomy" id="64522"/>
    <lineage>
        <taxon>Eukaryota</taxon>
        <taxon>Fungi</taxon>
        <taxon>Fungi incertae sedis</taxon>
        <taxon>Mucoromycota</taxon>
        <taxon>Mortierellomycotina</taxon>
        <taxon>Mortierellomycetes</taxon>
        <taxon>Mortierellales</taxon>
        <taxon>Mortierellaceae</taxon>
        <taxon>Linnemannia</taxon>
    </lineage>
</organism>
<reference evidence="2" key="1">
    <citation type="journal article" date="2020" name="Fungal Divers.">
        <title>Resolving the Mortierellaceae phylogeny through synthesis of multi-gene phylogenetics and phylogenomics.</title>
        <authorList>
            <person name="Vandepol N."/>
            <person name="Liber J."/>
            <person name="Desiro A."/>
            <person name="Na H."/>
            <person name="Kennedy M."/>
            <person name="Barry K."/>
            <person name="Grigoriev I.V."/>
            <person name="Miller A.N."/>
            <person name="O'Donnell K."/>
            <person name="Stajich J.E."/>
            <person name="Bonito G."/>
        </authorList>
    </citation>
    <scope>NUCLEOTIDE SEQUENCE</scope>
    <source>
        <strain evidence="2">NVP60</strain>
    </source>
</reference>
<dbReference type="EMBL" id="JAAAIN010004203">
    <property type="protein sequence ID" value="KAG0282454.1"/>
    <property type="molecule type" value="Genomic_DNA"/>
</dbReference>
<dbReference type="AlphaFoldDB" id="A0A9P6QNY9"/>
<feature type="compositionally biased region" description="Polar residues" evidence="1">
    <location>
        <begin position="75"/>
        <end position="90"/>
    </location>
</feature>
<protein>
    <submittedName>
        <fullName evidence="2">Uncharacterized protein</fullName>
    </submittedName>
</protein>
<dbReference type="Proteomes" id="UP000823405">
    <property type="component" value="Unassembled WGS sequence"/>
</dbReference>
<evidence type="ECO:0000256" key="1">
    <source>
        <dbReference type="SAM" id="MobiDB-lite"/>
    </source>
</evidence>
<proteinExistence type="predicted"/>
<feature type="compositionally biased region" description="Basic and acidic residues" evidence="1">
    <location>
        <begin position="53"/>
        <end position="68"/>
    </location>
</feature>
<comment type="caution">
    <text evidence="2">The sequence shown here is derived from an EMBL/GenBank/DDBJ whole genome shotgun (WGS) entry which is preliminary data.</text>
</comment>
<evidence type="ECO:0000313" key="3">
    <source>
        <dbReference type="Proteomes" id="UP000823405"/>
    </source>
</evidence>
<evidence type="ECO:0000313" key="2">
    <source>
        <dbReference type="EMBL" id="KAG0282454.1"/>
    </source>
</evidence>
<name>A0A9P6QNY9_9FUNG</name>